<proteinExistence type="predicted"/>
<evidence type="ECO:0000313" key="3">
    <source>
        <dbReference type="Proteomes" id="UP001305647"/>
    </source>
</evidence>
<feature type="region of interest" description="Disordered" evidence="1">
    <location>
        <begin position="43"/>
        <end position="83"/>
    </location>
</feature>
<dbReference type="Proteomes" id="UP001305647">
    <property type="component" value="Unassembled WGS sequence"/>
</dbReference>
<keyword evidence="3" id="KW-1185">Reference proteome</keyword>
<feature type="region of interest" description="Disordered" evidence="1">
    <location>
        <begin position="191"/>
        <end position="276"/>
    </location>
</feature>
<feature type="region of interest" description="Disordered" evidence="1">
    <location>
        <begin position="138"/>
        <end position="165"/>
    </location>
</feature>
<name>A0AAN6SY13_9PEZI</name>
<gene>
    <name evidence="2" type="ORF">N658DRAFT_562094</name>
</gene>
<evidence type="ECO:0000256" key="1">
    <source>
        <dbReference type="SAM" id="MobiDB-lite"/>
    </source>
</evidence>
<reference evidence="2" key="2">
    <citation type="submission" date="2023-05" db="EMBL/GenBank/DDBJ databases">
        <authorList>
            <consortium name="Lawrence Berkeley National Laboratory"/>
            <person name="Steindorff A."/>
            <person name="Hensen N."/>
            <person name="Bonometti L."/>
            <person name="Westerberg I."/>
            <person name="Brannstrom I.O."/>
            <person name="Guillou S."/>
            <person name="Cros-Aarteil S."/>
            <person name="Calhoun S."/>
            <person name="Haridas S."/>
            <person name="Kuo A."/>
            <person name="Mondo S."/>
            <person name="Pangilinan J."/>
            <person name="Riley R."/>
            <person name="Labutti K."/>
            <person name="Andreopoulos B."/>
            <person name="Lipzen A."/>
            <person name="Chen C."/>
            <person name="Yanf M."/>
            <person name="Daum C."/>
            <person name="Ng V."/>
            <person name="Clum A."/>
            <person name="Ohm R."/>
            <person name="Martin F."/>
            <person name="Silar P."/>
            <person name="Natvig D."/>
            <person name="Lalanne C."/>
            <person name="Gautier V."/>
            <person name="Ament-Velasquez S.L."/>
            <person name="Kruys A."/>
            <person name="Hutchinson M.I."/>
            <person name="Powell A.J."/>
            <person name="Barry K."/>
            <person name="Miller A.N."/>
            <person name="Grigoriev I.V."/>
            <person name="Debuchy R."/>
            <person name="Gladieux P."/>
            <person name="Thoren M.H."/>
            <person name="Johannesson H."/>
        </authorList>
    </citation>
    <scope>NUCLEOTIDE SEQUENCE</scope>
    <source>
        <strain evidence="2">CBS 757.83</strain>
    </source>
</reference>
<evidence type="ECO:0000313" key="2">
    <source>
        <dbReference type="EMBL" id="KAK4096989.1"/>
    </source>
</evidence>
<reference evidence="2" key="1">
    <citation type="journal article" date="2023" name="Mol. Phylogenet. Evol.">
        <title>Genome-scale phylogeny and comparative genomics of the fungal order Sordariales.</title>
        <authorList>
            <person name="Hensen N."/>
            <person name="Bonometti L."/>
            <person name="Westerberg I."/>
            <person name="Brannstrom I.O."/>
            <person name="Guillou S."/>
            <person name="Cros-Aarteil S."/>
            <person name="Calhoun S."/>
            <person name="Haridas S."/>
            <person name="Kuo A."/>
            <person name="Mondo S."/>
            <person name="Pangilinan J."/>
            <person name="Riley R."/>
            <person name="LaButti K."/>
            <person name="Andreopoulos B."/>
            <person name="Lipzen A."/>
            <person name="Chen C."/>
            <person name="Yan M."/>
            <person name="Daum C."/>
            <person name="Ng V."/>
            <person name="Clum A."/>
            <person name="Steindorff A."/>
            <person name="Ohm R.A."/>
            <person name="Martin F."/>
            <person name="Silar P."/>
            <person name="Natvig D.O."/>
            <person name="Lalanne C."/>
            <person name="Gautier V."/>
            <person name="Ament-Velasquez S.L."/>
            <person name="Kruys A."/>
            <person name="Hutchinson M.I."/>
            <person name="Powell A.J."/>
            <person name="Barry K."/>
            <person name="Miller A.N."/>
            <person name="Grigoriev I.V."/>
            <person name="Debuchy R."/>
            <person name="Gladieux P."/>
            <person name="Hiltunen Thoren M."/>
            <person name="Johannesson H."/>
        </authorList>
    </citation>
    <scope>NUCLEOTIDE SEQUENCE</scope>
    <source>
        <strain evidence="2">CBS 757.83</strain>
    </source>
</reference>
<feature type="compositionally biased region" description="Basic and acidic residues" evidence="1">
    <location>
        <begin position="267"/>
        <end position="276"/>
    </location>
</feature>
<dbReference type="EMBL" id="MU863689">
    <property type="protein sequence ID" value="KAK4096989.1"/>
    <property type="molecule type" value="Genomic_DNA"/>
</dbReference>
<comment type="caution">
    <text evidence="2">The sequence shown here is derived from an EMBL/GenBank/DDBJ whole genome shotgun (WGS) entry which is preliminary data.</text>
</comment>
<sequence length="276" mass="30283">MAAFDPIEYFGIAGCRDDAIVQHARTQSSSSISLPTVDLPPCTAVGSPAHRPSAHVSYGSGNTGERPSPSPPHAAGNITPEDSVHGFGFDSCDPCSPASPNVSSNSSWGSDPHHPSNSSLSRYVHNPERHEEIAISMSATPTDRPRVTAGYASQKQPNSRHHHRDNHASILRYLEDIQHHERFALDFAQQTHPGPQVTPDPVAAQHTLSTSRSGSSSAKEEDDEDMVMLPEKARECRERRRERAMSQPRLYKALQTRKRRSVSPSQGHRDKTPRLA</sequence>
<dbReference type="AlphaFoldDB" id="A0AAN6SY13"/>
<feature type="compositionally biased region" description="Low complexity" evidence="1">
    <location>
        <begin position="96"/>
        <end position="110"/>
    </location>
</feature>
<feature type="compositionally biased region" description="Basic and acidic residues" evidence="1">
    <location>
        <begin position="231"/>
        <end position="244"/>
    </location>
</feature>
<feature type="region of interest" description="Disordered" evidence="1">
    <location>
        <begin position="96"/>
        <end position="122"/>
    </location>
</feature>
<accession>A0AAN6SY13</accession>
<organism evidence="2 3">
    <name type="scientific">Parathielavia hyrcaniae</name>
    <dbReference type="NCBI Taxonomy" id="113614"/>
    <lineage>
        <taxon>Eukaryota</taxon>
        <taxon>Fungi</taxon>
        <taxon>Dikarya</taxon>
        <taxon>Ascomycota</taxon>
        <taxon>Pezizomycotina</taxon>
        <taxon>Sordariomycetes</taxon>
        <taxon>Sordariomycetidae</taxon>
        <taxon>Sordariales</taxon>
        <taxon>Chaetomiaceae</taxon>
        <taxon>Parathielavia</taxon>
    </lineage>
</organism>
<protein>
    <submittedName>
        <fullName evidence="2">Uncharacterized protein</fullName>
    </submittedName>
</protein>